<feature type="compositionally biased region" description="Low complexity" evidence="5">
    <location>
        <begin position="92"/>
        <end position="106"/>
    </location>
</feature>
<dbReference type="GO" id="GO:0070740">
    <property type="term" value="F:tubulin-glutamic acid ligase activity"/>
    <property type="evidence" value="ECO:0007669"/>
    <property type="project" value="TreeGrafter"/>
</dbReference>
<evidence type="ECO:0000256" key="2">
    <source>
        <dbReference type="ARBA" id="ARBA00022741"/>
    </source>
</evidence>
<feature type="compositionally biased region" description="Basic and acidic residues" evidence="5">
    <location>
        <begin position="38"/>
        <end position="56"/>
    </location>
</feature>
<accession>A0A813GCW7</accession>
<reference evidence="7" key="1">
    <citation type="submission" date="2021-02" db="EMBL/GenBank/DDBJ databases">
        <authorList>
            <person name="Dougan E. K."/>
            <person name="Rhodes N."/>
            <person name="Thang M."/>
            <person name="Chan C."/>
        </authorList>
    </citation>
    <scope>NUCLEOTIDE SEQUENCE</scope>
</reference>
<dbReference type="PROSITE" id="PS51221">
    <property type="entry name" value="TTL"/>
    <property type="match status" value="1"/>
</dbReference>
<keyword evidence="4" id="KW-0479">Metal-binding</keyword>
<organism evidence="7 8">
    <name type="scientific">Polarella glacialis</name>
    <name type="common">Dinoflagellate</name>
    <dbReference type="NCBI Taxonomy" id="89957"/>
    <lineage>
        <taxon>Eukaryota</taxon>
        <taxon>Sar</taxon>
        <taxon>Alveolata</taxon>
        <taxon>Dinophyceae</taxon>
        <taxon>Suessiales</taxon>
        <taxon>Suessiaceae</taxon>
        <taxon>Polarella</taxon>
    </lineage>
</organism>
<keyword evidence="4" id="KW-0863">Zinc-finger</keyword>
<keyword evidence="3" id="KW-0067">ATP-binding</keyword>
<evidence type="ECO:0000313" key="7">
    <source>
        <dbReference type="EMBL" id="CAE8622834.1"/>
    </source>
</evidence>
<evidence type="ECO:0000256" key="4">
    <source>
        <dbReference type="PROSITE-ProRule" id="PRU00723"/>
    </source>
</evidence>
<evidence type="ECO:0000313" key="8">
    <source>
        <dbReference type="Proteomes" id="UP000626109"/>
    </source>
</evidence>
<evidence type="ECO:0000259" key="6">
    <source>
        <dbReference type="PROSITE" id="PS50103"/>
    </source>
</evidence>
<keyword evidence="4" id="KW-0862">Zinc</keyword>
<dbReference type="EMBL" id="CAJNNW010000066">
    <property type="protein sequence ID" value="CAE8622834.1"/>
    <property type="molecule type" value="Genomic_DNA"/>
</dbReference>
<dbReference type="Proteomes" id="UP000626109">
    <property type="component" value="Unassembled WGS sequence"/>
</dbReference>
<proteinExistence type="predicted"/>
<evidence type="ECO:0000256" key="5">
    <source>
        <dbReference type="SAM" id="MobiDB-lite"/>
    </source>
</evidence>
<dbReference type="SUPFAM" id="SSF56059">
    <property type="entry name" value="Glutathione synthetase ATP-binding domain-like"/>
    <property type="match status" value="1"/>
</dbReference>
<dbReference type="GO" id="GO:0000226">
    <property type="term" value="P:microtubule cytoskeleton organization"/>
    <property type="evidence" value="ECO:0007669"/>
    <property type="project" value="TreeGrafter"/>
</dbReference>
<gene>
    <name evidence="7" type="ORF">PGLA2088_LOCUS117</name>
</gene>
<evidence type="ECO:0000256" key="1">
    <source>
        <dbReference type="ARBA" id="ARBA00022598"/>
    </source>
</evidence>
<sequence length="581" mass="64389">MESDGVYTTRHEVSHRRVARQGAQQKWALAEALCADLQRESSSEQRFRPPRPERRPCQRFQSASGCPFGDECTHLHLSADGVTDERDQLAKQQQEQQQQQQQQQQQAPGGAASPFSCSVLPPRVYFHKMEDRKVGKGSISLLIQTLKTGGFRSDPTDNPAEADLLLANAFPSPPLLSKLRPGCTVNHFPGEHELCAKDRLAKLLRGLFLIPDTFILPEESEALKKAVASRGPELRWIVKPCQLGEGRHIRVLPGLDGIMASGILGQRCVVSEYIADPLLVDMRKIDLRVYVLVTKLAPVLEAFIFREGLVRFCGEAYDLSETGLQKLGAHISNNAVQTKTTRHASAKNWKLQELWDWLDANTDIKSSVVWQRILRVVHESLRAWRPLALASSRRIQGLDSIRCYSLLAFDLLVDSCGAVWLLEVNPKPALHAQSPSLKAIFPVHFSVKAGLLADLFSLVGLPESNGGSPPCIAQGDKLGFQSLNCSAPISAALSALPLYWSLLTEMLGSHDASVKSFAAAGPCWREAHCRTLRVEMQRLELRQVCLPVKLRVNLRMDAVLLRECPSASVSWAHEGFSSCQE</sequence>
<dbReference type="PROSITE" id="PS50103">
    <property type="entry name" value="ZF_C3H1"/>
    <property type="match status" value="1"/>
</dbReference>
<keyword evidence="2" id="KW-0547">Nucleotide-binding</keyword>
<feature type="domain" description="C3H1-type" evidence="6">
    <location>
        <begin position="51"/>
        <end position="79"/>
    </location>
</feature>
<dbReference type="AlphaFoldDB" id="A0A813GCW7"/>
<dbReference type="GO" id="GO:0036064">
    <property type="term" value="C:ciliary basal body"/>
    <property type="evidence" value="ECO:0007669"/>
    <property type="project" value="TreeGrafter"/>
</dbReference>
<dbReference type="GO" id="GO:0008270">
    <property type="term" value="F:zinc ion binding"/>
    <property type="evidence" value="ECO:0007669"/>
    <property type="project" value="UniProtKB-KW"/>
</dbReference>
<dbReference type="GO" id="GO:0015631">
    <property type="term" value="F:tubulin binding"/>
    <property type="evidence" value="ECO:0007669"/>
    <property type="project" value="TreeGrafter"/>
</dbReference>
<feature type="zinc finger region" description="C3H1-type" evidence="4">
    <location>
        <begin position="51"/>
        <end position="79"/>
    </location>
</feature>
<dbReference type="PANTHER" id="PTHR12241">
    <property type="entry name" value="TUBULIN POLYGLUTAMYLASE"/>
    <property type="match status" value="1"/>
</dbReference>
<dbReference type="Pfam" id="PF03133">
    <property type="entry name" value="TTL"/>
    <property type="match status" value="1"/>
</dbReference>
<comment type="caution">
    <text evidence="7">The sequence shown here is derived from an EMBL/GenBank/DDBJ whole genome shotgun (WGS) entry which is preliminary data.</text>
</comment>
<dbReference type="Gene3D" id="3.30.470.20">
    <property type="entry name" value="ATP-grasp fold, B domain"/>
    <property type="match status" value="1"/>
</dbReference>
<feature type="region of interest" description="Disordered" evidence="5">
    <location>
        <begin position="1"/>
        <end position="22"/>
    </location>
</feature>
<protein>
    <recommendedName>
        <fullName evidence="6">C3H1-type domain-containing protein</fullName>
    </recommendedName>
</protein>
<keyword evidence="1" id="KW-0436">Ligase</keyword>
<name>A0A813GCW7_POLGL</name>
<feature type="region of interest" description="Disordered" evidence="5">
    <location>
        <begin position="82"/>
        <end position="113"/>
    </location>
</feature>
<dbReference type="InterPro" id="IPR004344">
    <property type="entry name" value="TTL/TTLL_fam"/>
</dbReference>
<evidence type="ECO:0000256" key="3">
    <source>
        <dbReference type="ARBA" id="ARBA00022840"/>
    </source>
</evidence>
<dbReference type="GO" id="GO:0005524">
    <property type="term" value="F:ATP binding"/>
    <property type="evidence" value="ECO:0007669"/>
    <property type="project" value="UniProtKB-KW"/>
</dbReference>
<dbReference type="PANTHER" id="PTHR12241:SF162">
    <property type="entry name" value="TUBULIN MONOGLUTAMYLASE TTLL4"/>
    <property type="match status" value="1"/>
</dbReference>
<feature type="region of interest" description="Disordered" evidence="5">
    <location>
        <begin position="38"/>
        <end position="62"/>
    </location>
</feature>
<dbReference type="InterPro" id="IPR000571">
    <property type="entry name" value="Znf_CCCH"/>
</dbReference>